<accession>A0AA46KAW5</accession>
<reference evidence="2 3" key="1">
    <citation type="submission" date="2019-06" db="EMBL/GenBank/DDBJ databases">
        <authorList>
            <person name="Deangelis K."/>
            <person name="Huntemann M."/>
            <person name="Clum A."/>
            <person name="Pillay M."/>
            <person name="Palaniappan K."/>
            <person name="Varghese N."/>
            <person name="Mikhailova N."/>
            <person name="Stamatis D."/>
            <person name="Reddy T."/>
            <person name="Daum C."/>
            <person name="Shapiro N."/>
            <person name="Ivanova N."/>
            <person name="Kyrpides N."/>
            <person name="Woyke T."/>
        </authorList>
    </citation>
    <scope>NUCLEOTIDE SEQUENCE [LARGE SCALE GENOMIC DNA]</scope>
    <source>
        <strain evidence="2 3">106R</strain>
    </source>
</reference>
<evidence type="ECO:0000313" key="3">
    <source>
        <dbReference type="Proteomes" id="UP000320710"/>
    </source>
</evidence>
<feature type="signal peptide" evidence="1">
    <location>
        <begin position="1"/>
        <end position="23"/>
    </location>
</feature>
<dbReference type="Proteomes" id="UP000320710">
    <property type="component" value="Unassembled WGS sequence"/>
</dbReference>
<keyword evidence="1" id="KW-0732">Signal</keyword>
<dbReference type="InterPro" id="IPR032325">
    <property type="entry name" value="DUF4852"/>
</dbReference>
<evidence type="ECO:0000313" key="2">
    <source>
        <dbReference type="EMBL" id="TQI87573.1"/>
    </source>
</evidence>
<reference evidence="2 3" key="2">
    <citation type="submission" date="2019-07" db="EMBL/GenBank/DDBJ databases">
        <title>Investigation of anaerobic lignin degradation for improved lignocellulosic biofuels.</title>
        <authorList>
            <person name="Deangelis K.PhD."/>
        </authorList>
    </citation>
    <scope>NUCLEOTIDE SEQUENCE [LARGE SCALE GENOMIC DNA]</scope>
    <source>
        <strain evidence="2 3">106R</strain>
    </source>
</reference>
<dbReference type="Pfam" id="PF16144">
    <property type="entry name" value="DUF4852"/>
    <property type="match status" value="1"/>
</dbReference>
<feature type="chain" id="PRO_5041225330" evidence="1">
    <location>
        <begin position="24"/>
        <end position="215"/>
    </location>
</feature>
<gene>
    <name evidence="2" type="ORF">FHU12_5272</name>
</gene>
<comment type="caution">
    <text evidence="2">The sequence shown here is derived from an EMBL/GenBank/DDBJ whole genome shotgun (WGS) entry which is preliminary data.</text>
</comment>
<sequence>MINKKLKWLLLSGGLLLSSSVMAYDFSYDNTLIAYLKLNENVKPQDIVDGYMQMYRPTVWQKSHGDEFELEDKRKETVNIIEKKMSEMDLAKNFTIKTILQFGNYDFTKGAYDFTPFTGSIYYHVDKCCYNGITNSINIFFDNGDIVNGLIMPKDQAKAFLAKRKDKYGAVNRNVFSVINFTMKESTEENKIIGHVTSVSVYEKEGGELLQEYKI</sequence>
<organism evidence="2 3">
    <name type="scientific">Serratia marcescens</name>
    <dbReference type="NCBI Taxonomy" id="615"/>
    <lineage>
        <taxon>Bacteria</taxon>
        <taxon>Pseudomonadati</taxon>
        <taxon>Pseudomonadota</taxon>
        <taxon>Gammaproteobacteria</taxon>
        <taxon>Enterobacterales</taxon>
        <taxon>Yersiniaceae</taxon>
        <taxon>Serratia</taxon>
    </lineage>
</organism>
<name>A0AA46KAW5_SERMA</name>
<protein>
    <submittedName>
        <fullName evidence="2">Uncharacterized protein DUF4852</fullName>
    </submittedName>
</protein>
<dbReference type="RefSeq" id="WP_141972671.1">
    <property type="nucleotide sequence ID" value="NZ_VFMJ01000001.1"/>
</dbReference>
<proteinExistence type="predicted"/>
<dbReference type="AlphaFoldDB" id="A0AA46KAW5"/>
<evidence type="ECO:0000256" key="1">
    <source>
        <dbReference type="SAM" id="SignalP"/>
    </source>
</evidence>
<dbReference type="EMBL" id="VFMJ01000001">
    <property type="protein sequence ID" value="TQI87573.1"/>
    <property type="molecule type" value="Genomic_DNA"/>
</dbReference>